<evidence type="ECO:0000313" key="6">
    <source>
        <dbReference type="Proteomes" id="UP000683360"/>
    </source>
</evidence>
<gene>
    <name evidence="5" type="ORF">MEDL_27803</name>
</gene>
<evidence type="ECO:0000256" key="2">
    <source>
        <dbReference type="ARBA" id="ARBA00022525"/>
    </source>
</evidence>
<keyword evidence="2" id="KW-0964">Secreted</keyword>
<comment type="caution">
    <text evidence="5">The sequence shown here is derived from an EMBL/GenBank/DDBJ whole genome shotgun (WGS) entry which is preliminary data.</text>
</comment>
<dbReference type="SUPFAM" id="SSF49842">
    <property type="entry name" value="TNF-like"/>
    <property type="match status" value="2"/>
</dbReference>
<protein>
    <submittedName>
        <fullName evidence="5">C1QL</fullName>
    </submittedName>
</protein>
<feature type="coiled-coil region" evidence="3">
    <location>
        <begin position="159"/>
        <end position="277"/>
    </location>
</feature>
<dbReference type="Gene3D" id="6.10.250.3110">
    <property type="match status" value="1"/>
</dbReference>
<reference evidence="5" key="1">
    <citation type="submission" date="2021-03" db="EMBL/GenBank/DDBJ databases">
        <authorList>
            <person name="Bekaert M."/>
        </authorList>
    </citation>
    <scope>NUCLEOTIDE SEQUENCE</scope>
</reference>
<keyword evidence="6" id="KW-1185">Reference proteome</keyword>
<organism evidence="5 6">
    <name type="scientific">Mytilus edulis</name>
    <name type="common">Blue mussel</name>
    <dbReference type="NCBI Taxonomy" id="6550"/>
    <lineage>
        <taxon>Eukaryota</taxon>
        <taxon>Metazoa</taxon>
        <taxon>Spiralia</taxon>
        <taxon>Lophotrochozoa</taxon>
        <taxon>Mollusca</taxon>
        <taxon>Bivalvia</taxon>
        <taxon>Autobranchia</taxon>
        <taxon>Pteriomorphia</taxon>
        <taxon>Mytilida</taxon>
        <taxon>Mytiloidea</taxon>
        <taxon>Mytilidae</taxon>
        <taxon>Mytilinae</taxon>
        <taxon>Mytilus</taxon>
    </lineage>
</organism>
<dbReference type="PRINTS" id="PR00007">
    <property type="entry name" value="COMPLEMNTC1Q"/>
</dbReference>
<dbReference type="PANTHER" id="PTHR15427">
    <property type="entry name" value="EMILIN ELASTIN MICROFIBRIL INTERFACE-LOCATED PROTEIN ELASTIN MICROFIBRIL INTERFACER"/>
    <property type="match status" value="1"/>
</dbReference>
<evidence type="ECO:0000256" key="3">
    <source>
        <dbReference type="SAM" id="Coils"/>
    </source>
</evidence>
<name>A0A8S3S4D8_MYTED</name>
<dbReference type="Proteomes" id="UP000683360">
    <property type="component" value="Unassembled WGS sequence"/>
</dbReference>
<feature type="domain" description="C1q" evidence="4">
    <location>
        <begin position="279"/>
        <end position="412"/>
    </location>
</feature>
<keyword evidence="3" id="KW-0175">Coiled coil</keyword>
<dbReference type="Pfam" id="PF00386">
    <property type="entry name" value="C1q"/>
    <property type="match status" value="2"/>
</dbReference>
<evidence type="ECO:0000259" key="4">
    <source>
        <dbReference type="PROSITE" id="PS50871"/>
    </source>
</evidence>
<dbReference type="SMART" id="SM00110">
    <property type="entry name" value="C1Q"/>
    <property type="match status" value="1"/>
</dbReference>
<dbReference type="Gene3D" id="2.60.120.40">
    <property type="match status" value="2"/>
</dbReference>
<evidence type="ECO:0000256" key="1">
    <source>
        <dbReference type="ARBA" id="ARBA00004613"/>
    </source>
</evidence>
<dbReference type="PANTHER" id="PTHR15427:SF50">
    <property type="entry name" value="COMPLEMENT C1Q TUMOR NECROSIS FACTOR-RELATED PROTEIN 2-LIKE"/>
    <property type="match status" value="1"/>
</dbReference>
<accession>A0A8S3S4D8</accession>
<comment type="subcellular location">
    <subcellularLocation>
        <location evidence="1">Secreted</location>
    </subcellularLocation>
</comment>
<dbReference type="GO" id="GO:0005576">
    <property type="term" value="C:extracellular region"/>
    <property type="evidence" value="ECO:0007669"/>
    <property type="project" value="UniProtKB-SubCell"/>
</dbReference>
<dbReference type="PROSITE" id="PS50871">
    <property type="entry name" value="C1Q"/>
    <property type="match status" value="1"/>
</dbReference>
<dbReference type="OrthoDB" id="6148187at2759"/>
<dbReference type="InterPro" id="IPR050392">
    <property type="entry name" value="Collagen/C1q_domain"/>
</dbReference>
<dbReference type="EMBL" id="CAJPWZ010001391">
    <property type="protein sequence ID" value="CAG2213899.1"/>
    <property type="molecule type" value="Genomic_DNA"/>
</dbReference>
<evidence type="ECO:0000313" key="5">
    <source>
        <dbReference type="EMBL" id="CAG2213899.1"/>
    </source>
</evidence>
<proteinExistence type="predicted"/>
<dbReference type="AlphaFoldDB" id="A0A8S3S4D8"/>
<dbReference type="InterPro" id="IPR001073">
    <property type="entry name" value="C1q_dom"/>
</dbReference>
<sequence length="412" mass="46602">MNLLRTEMIEKDNARRKETSQIQADVIGLPEELNKIKTEIHTKRSGFYATLSPTTSLGQTQRIVFDKIVTDVTNNYNKITGVFTVPMNGIYHFSSTMFSSSGNIHAEIMQNHQVIGKNQGSATGTKYSQIKDELLKHGIEIKKVKEELELTSKAFIQDKVELESMRKELAQVKAELESTEKEVTQVKVELESTKQEVKQVKVELDTTKNELKQVKIELDTTRNELKQVKVELGTAEKQINILSKEMIDKDNARNIEINQIRANINTLREGLNRINTEYKEHNGISFSARLGTSIKDIDPWNTVIFDKVISNDGNSYNAATGIFTAPIAGTYYFTATIYTTRGSTLELALKVNEQNPMFMYTCASALTGNTATNSIIVKLKKDDEVKLIKYGEWGTRPFYIHHSWSNLSGFLL</sequence>
<dbReference type="InterPro" id="IPR008983">
    <property type="entry name" value="Tumour_necrosis_fac-like_dom"/>
</dbReference>